<organism evidence="1 2">
    <name type="scientific">Bacillus mesophilum</name>
    <dbReference type="NCBI Taxonomy" id="1071718"/>
    <lineage>
        <taxon>Bacteria</taxon>
        <taxon>Bacillati</taxon>
        <taxon>Bacillota</taxon>
        <taxon>Bacilli</taxon>
        <taxon>Bacillales</taxon>
        <taxon>Bacillaceae</taxon>
        <taxon>Bacillus</taxon>
    </lineage>
</organism>
<evidence type="ECO:0000313" key="2">
    <source>
        <dbReference type="Proteomes" id="UP000441354"/>
    </source>
</evidence>
<comment type="caution">
    <text evidence="1">The sequence shown here is derived from an EMBL/GenBank/DDBJ whole genome shotgun (WGS) entry which is preliminary data.</text>
</comment>
<dbReference type="InterPro" id="IPR004195">
    <property type="entry name" value="Head_decoration_D"/>
</dbReference>
<accession>A0A7V7UX05</accession>
<dbReference type="AlphaFoldDB" id="A0A7V7UX05"/>
<dbReference type="EMBL" id="WBOT01000001">
    <property type="protein sequence ID" value="KAB2335079.1"/>
    <property type="molecule type" value="Genomic_DNA"/>
</dbReference>
<dbReference type="Pfam" id="PF02924">
    <property type="entry name" value="HDPD"/>
    <property type="match status" value="1"/>
</dbReference>
<name>A0A7V7UX05_9BACI</name>
<protein>
    <submittedName>
        <fullName evidence="1">Head decoration protein</fullName>
    </submittedName>
</protein>
<keyword evidence="2" id="KW-1185">Reference proteome</keyword>
<gene>
    <name evidence="1" type="ORF">F7732_00450</name>
</gene>
<reference evidence="1 2" key="1">
    <citation type="journal article" date="2014" name="Arch. Microbiol.">
        <title>Bacillus mesophilum sp. nov., strain IITR-54T, a novel 4-chlorobiphenyl dechlorinating bacterium.</title>
        <authorList>
            <person name="Manickam N."/>
            <person name="Singh N.K."/>
            <person name="Bajaj A."/>
            <person name="Kumar R.M."/>
            <person name="Kaur G."/>
            <person name="Kaur N."/>
            <person name="Bala M."/>
            <person name="Kumar A."/>
            <person name="Mayilraj S."/>
        </authorList>
    </citation>
    <scope>NUCLEOTIDE SEQUENCE [LARGE SCALE GENOMIC DNA]</scope>
    <source>
        <strain evidence="1 2">IITR-54</strain>
    </source>
</reference>
<evidence type="ECO:0000313" key="1">
    <source>
        <dbReference type="EMBL" id="KAB2335079.1"/>
    </source>
</evidence>
<dbReference type="RefSeq" id="WP_151571763.1">
    <property type="nucleotide sequence ID" value="NZ_WBOT01000001.1"/>
</dbReference>
<proteinExistence type="predicted"/>
<sequence length="123" mass="13371">MNLQPTKKFEVTEEAEILASYEAIREVVNGITIDSSVVTATDGRKTIQKGMPMAKLANGKYVPYDAAGTDGSENPTVILKHNVDVTEGDHIVGGYEMAKVISERLPVEVTADLKAKMPFIQFS</sequence>
<dbReference type="Proteomes" id="UP000441354">
    <property type="component" value="Unassembled WGS sequence"/>
</dbReference>
<dbReference type="OrthoDB" id="5197973at2"/>